<evidence type="ECO:0000313" key="2">
    <source>
        <dbReference type="Proteomes" id="UP001197974"/>
    </source>
</evidence>
<dbReference type="EMBL" id="CP129013">
    <property type="protein sequence ID" value="WLR43163.1"/>
    <property type="molecule type" value="Genomic_DNA"/>
</dbReference>
<accession>A0ABY9JWK8</accession>
<dbReference type="InterPro" id="IPR028994">
    <property type="entry name" value="Integrin_alpha_N"/>
</dbReference>
<reference evidence="1 2" key="1">
    <citation type="submission" date="2023-06" db="EMBL/GenBank/DDBJ databases">
        <title>Five Gram-positive bacteria isolated from mangrove sediments in Shenzhen, Guangdong, China.</title>
        <authorList>
            <person name="Yu S."/>
            <person name="Zheng W."/>
            <person name="Huang Y."/>
        </authorList>
    </citation>
    <scope>NUCLEOTIDE SEQUENCE [LARGE SCALE GENOMIC DNA]</scope>
    <source>
        <strain evidence="1 2">SaN35-3</strain>
    </source>
</reference>
<dbReference type="RefSeq" id="WP_226538988.1">
    <property type="nucleotide sequence ID" value="NZ_CP129013.1"/>
</dbReference>
<gene>
    <name evidence="1" type="ORF">LC087_02875</name>
</gene>
<sequence>MVNFKRVFNRLGSFLNTRMKIGVLFGCILFLTGCFLREAPTSLIQEPTIPEEQQRMITQIKKGLPEGVELLTANKDPYPKTYYSFDLNGDKRNEVLVFYRVNKPDEPSINMAIFENSLERRWVMKEKITFKGTDLDYVEVKQLKPSNSGQNIPQLIIGTKKAGLGSLYIFKSVDGVLKNIVINQSYDHFLVDDLNRDNVLELHVVEGQKLKMYQLNDQNQLVVLSEVFLDPNVIYEKMTIGQVVKGVKAIFLDVKDSEKRFYTQVVTLTDQQLVKRIPESHKKNTYKDRLITSKDIDNDGIIEIASTKPFKSEQEGLEGHYYETYMKLTPEYSSFEEVDRRYLNLNKGFYIIINDEWVGELKITEKSNFVVIENQEGWKTSIEWRSNKLEGAQLPGTLIGESEEWRFYIQKDAGVPDLMESFHLMSEDI</sequence>
<name>A0ABY9JWK8_9BACI</name>
<evidence type="ECO:0000313" key="1">
    <source>
        <dbReference type="EMBL" id="WLR43163.1"/>
    </source>
</evidence>
<dbReference type="PROSITE" id="PS51257">
    <property type="entry name" value="PROKAR_LIPOPROTEIN"/>
    <property type="match status" value="1"/>
</dbReference>
<evidence type="ECO:0008006" key="3">
    <source>
        <dbReference type="Google" id="ProtNLM"/>
    </source>
</evidence>
<proteinExistence type="predicted"/>
<protein>
    <recommendedName>
        <fullName evidence="3">Lipoprotein</fullName>
    </recommendedName>
</protein>
<dbReference type="Proteomes" id="UP001197974">
    <property type="component" value="Chromosome"/>
</dbReference>
<dbReference type="SUPFAM" id="SSF69318">
    <property type="entry name" value="Integrin alpha N-terminal domain"/>
    <property type="match status" value="1"/>
</dbReference>
<organism evidence="1 2">
    <name type="scientific">Bacillus carboniphilus</name>
    <dbReference type="NCBI Taxonomy" id="86663"/>
    <lineage>
        <taxon>Bacteria</taxon>
        <taxon>Bacillati</taxon>
        <taxon>Bacillota</taxon>
        <taxon>Bacilli</taxon>
        <taxon>Bacillales</taxon>
        <taxon>Bacillaceae</taxon>
        <taxon>Bacillus</taxon>
    </lineage>
</organism>
<keyword evidence="2" id="KW-1185">Reference proteome</keyword>